<protein>
    <submittedName>
        <fullName evidence="4">Uncharacterized protein</fullName>
    </submittedName>
</protein>
<organism evidence="3 4">
    <name type="scientific">Setaria digitata</name>
    <dbReference type="NCBI Taxonomy" id="48799"/>
    <lineage>
        <taxon>Eukaryota</taxon>
        <taxon>Metazoa</taxon>
        <taxon>Ecdysozoa</taxon>
        <taxon>Nematoda</taxon>
        <taxon>Chromadorea</taxon>
        <taxon>Rhabditida</taxon>
        <taxon>Spirurina</taxon>
        <taxon>Spiruromorpha</taxon>
        <taxon>Filarioidea</taxon>
        <taxon>Setariidae</taxon>
        <taxon>Setaria</taxon>
    </lineage>
</organism>
<name>A0A915Q781_9BILA</name>
<feature type="signal peptide" evidence="2">
    <location>
        <begin position="1"/>
        <end position="19"/>
    </location>
</feature>
<keyword evidence="1" id="KW-0472">Membrane</keyword>
<sequence>MRQLHLHWRLFSFIITALADRYDFQHPLSPASSSSSLSSLSLSSLSSSSSSSSSYLRSLTNRDGLIRERDGMHRIKKIYHYDNLTDCESACEIPCGTTYVIRNDVDERRQFICTQRKAPAVSAFINISTTGIVPFVLAAALSKLARIISNRTFDSDVLPTSGIPDTMWSVANCMLLLFALLSQDVPFEQLVERPIGEW</sequence>
<dbReference type="AlphaFoldDB" id="A0A915Q781"/>
<evidence type="ECO:0000313" key="4">
    <source>
        <dbReference type="WBParaSite" id="sdigi.contig79.g3822.t1"/>
    </source>
</evidence>
<dbReference type="WBParaSite" id="sdigi.contig79.g3822.t1">
    <property type="protein sequence ID" value="sdigi.contig79.g3822.t1"/>
    <property type="gene ID" value="sdigi.contig79.g3822"/>
</dbReference>
<accession>A0A915Q781</accession>
<proteinExistence type="predicted"/>
<evidence type="ECO:0000256" key="2">
    <source>
        <dbReference type="SAM" id="SignalP"/>
    </source>
</evidence>
<dbReference type="Proteomes" id="UP000887581">
    <property type="component" value="Unplaced"/>
</dbReference>
<keyword evidence="1" id="KW-0812">Transmembrane</keyword>
<keyword evidence="2" id="KW-0732">Signal</keyword>
<feature type="transmembrane region" description="Helical" evidence="1">
    <location>
        <begin position="120"/>
        <end position="141"/>
    </location>
</feature>
<evidence type="ECO:0000313" key="3">
    <source>
        <dbReference type="Proteomes" id="UP000887581"/>
    </source>
</evidence>
<keyword evidence="3" id="KW-1185">Reference proteome</keyword>
<keyword evidence="1" id="KW-1133">Transmembrane helix</keyword>
<reference evidence="4" key="1">
    <citation type="submission" date="2022-11" db="UniProtKB">
        <authorList>
            <consortium name="WormBaseParasite"/>
        </authorList>
    </citation>
    <scope>IDENTIFICATION</scope>
</reference>
<evidence type="ECO:0000256" key="1">
    <source>
        <dbReference type="SAM" id="Phobius"/>
    </source>
</evidence>
<feature type="chain" id="PRO_5036951603" evidence="2">
    <location>
        <begin position="20"/>
        <end position="198"/>
    </location>
</feature>